<dbReference type="GO" id="GO:0009289">
    <property type="term" value="C:pilus"/>
    <property type="evidence" value="ECO:0007669"/>
    <property type="project" value="UniProtKB-SubCell"/>
</dbReference>
<evidence type="ECO:0000256" key="1">
    <source>
        <dbReference type="ARBA" id="ARBA00004561"/>
    </source>
</evidence>
<dbReference type="Pfam" id="PF00419">
    <property type="entry name" value="Fimbrial"/>
    <property type="match status" value="1"/>
</dbReference>
<evidence type="ECO:0000256" key="4">
    <source>
        <dbReference type="ARBA" id="ARBA00023263"/>
    </source>
</evidence>
<keyword evidence="8" id="KW-1185">Reference proteome</keyword>
<sequence length="338" mass="35598">MKRNVLMMIGGGVLALATTDAQAYNCPTVTTVTTLTPPPLTIQRDLPVGSLIGSEIVSGTVQTFRCSNTPGPSLTFQEFGVKAYGAYVTTINRRRIYSTNVAGVGYAVGGTSINNCDNTVYVDGTATGDGNPDSRLMCLVNGLFDNQPIMAQARIQFYKTAQTTGSGRVSAREVSAFILRNDKTDWMHPESSITIAAFNVTTLACTVRNTAISVPMGTVQKQAFDGPGTWPGDDNTRSFVIPLDCNAGTRVNMQIDGSAQNAAQGVLNLTGGTASASGVGIQLLYNNAPLRLATPINTGSAASEGAYNVPLQARYYQFGNSITPGTANANATFTLTYQ</sequence>
<dbReference type="RefSeq" id="WP_164877301.1">
    <property type="nucleotide sequence ID" value="NZ_CP071409.1"/>
</dbReference>
<dbReference type="InterPro" id="IPR036937">
    <property type="entry name" value="Adhesion_dom_fimbrial_sf"/>
</dbReference>
<gene>
    <name evidence="7" type="ORF">ED28_15170</name>
</gene>
<comment type="caution">
    <text evidence="7">The sequence shown here is derived from an EMBL/GenBank/DDBJ whole genome shotgun (WGS) entry which is preliminary data.</text>
</comment>
<dbReference type="InterPro" id="IPR008966">
    <property type="entry name" value="Adhesion_dom_sf"/>
</dbReference>
<name>A0A443IB39_9GAMM</name>
<dbReference type="AlphaFoldDB" id="A0A443IB39"/>
<organism evidence="7 8">
    <name type="scientific">[Pantoea] beijingensis</name>
    <dbReference type="NCBI Taxonomy" id="1324864"/>
    <lineage>
        <taxon>Bacteria</taxon>
        <taxon>Pseudomonadati</taxon>
        <taxon>Pseudomonadota</taxon>
        <taxon>Gammaproteobacteria</taxon>
        <taxon>Enterobacterales</taxon>
        <taxon>Erwiniaceae</taxon>
        <taxon>Erwinia</taxon>
    </lineage>
</organism>
<dbReference type="Gene3D" id="2.60.40.3310">
    <property type="match status" value="1"/>
</dbReference>
<evidence type="ECO:0000256" key="5">
    <source>
        <dbReference type="SAM" id="SignalP"/>
    </source>
</evidence>
<comment type="similarity">
    <text evidence="2">Belongs to the fimbrial protein family.</text>
</comment>
<keyword evidence="4" id="KW-0281">Fimbrium</keyword>
<dbReference type="SUPFAM" id="SSF49401">
    <property type="entry name" value="Bacterial adhesins"/>
    <property type="match status" value="1"/>
</dbReference>
<dbReference type="Gene3D" id="2.60.40.1090">
    <property type="entry name" value="Fimbrial-type adhesion domain"/>
    <property type="match status" value="1"/>
</dbReference>
<evidence type="ECO:0000256" key="3">
    <source>
        <dbReference type="ARBA" id="ARBA00022729"/>
    </source>
</evidence>
<accession>A0A443IB39</accession>
<feature type="chain" id="PRO_5019136686" evidence="5">
    <location>
        <begin position="24"/>
        <end position="338"/>
    </location>
</feature>
<dbReference type="Proteomes" id="UP000288794">
    <property type="component" value="Unassembled WGS sequence"/>
</dbReference>
<evidence type="ECO:0000313" key="8">
    <source>
        <dbReference type="Proteomes" id="UP000288794"/>
    </source>
</evidence>
<dbReference type="PANTHER" id="PTHR33420">
    <property type="entry name" value="FIMBRIAL SUBUNIT ELFA-RELATED"/>
    <property type="match status" value="1"/>
</dbReference>
<dbReference type="InterPro" id="IPR050263">
    <property type="entry name" value="Bact_Fimbrial_Adh_Pro"/>
</dbReference>
<dbReference type="EMBL" id="JMEE01000040">
    <property type="protein sequence ID" value="RWR01116.1"/>
    <property type="molecule type" value="Genomic_DNA"/>
</dbReference>
<protein>
    <submittedName>
        <fullName evidence="7">Fimbrial protein</fullName>
    </submittedName>
</protein>
<feature type="domain" description="Fimbrial-type adhesion" evidence="6">
    <location>
        <begin position="201"/>
        <end position="338"/>
    </location>
</feature>
<dbReference type="PANTHER" id="PTHR33420:SF3">
    <property type="entry name" value="FIMBRIAL SUBUNIT ELFA"/>
    <property type="match status" value="1"/>
</dbReference>
<comment type="subcellular location">
    <subcellularLocation>
        <location evidence="1">Fimbrium</location>
    </subcellularLocation>
</comment>
<evidence type="ECO:0000259" key="6">
    <source>
        <dbReference type="Pfam" id="PF00419"/>
    </source>
</evidence>
<evidence type="ECO:0000313" key="7">
    <source>
        <dbReference type="EMBL" id="RWR01116.1"/>
    </source>
</evidence>
<dbReference type="InterPro" id="IPR000259">
    <property type="entry name" value="Adhesion_dom_fimbrial"/>
</dbReference>
<feature type="signal peptide" evidence="5">
    <location>
        <begin position="1"/>
        <end position="23"/>
    </location>
</feature>
<keyword evidence="3 5" id="KW-0732">Signal</keyword>
<dbReference type="GO" id="GO:0043709">
    <property type="term" value="P:cell adhesion involved in single-species biofilm formation"/>
    <property type="evidence" value="ECO:0007669"/>
    <property type="project" value="TreeGrafter"/>
</dbReference>
<evidence type="ECO:0000256" key="2">
    <source>
        <dbReference type="ARBA" id="ARBA00006671"/>
    </source>
</evidence>
<reference evidence="7 8" key="1">
    <citation type="submission" date="2014-04" db="EMBL/GenBank/DDBJ databases">
        <title>Draft genome sequence of Pantoea beijingensis strain LMG 27579, an emerging pathogen to Pleurotus eryngii with potential industrial application.</title>
        <authorList>
            <person name="Xu F."/>
            <person name="Liu Y."/>
            <person name="Wang S."/>
            <person name="Yin Y."/>
            <person name="Ma Y."/>
            <person name="Zhao S."/>
            <person name="Rong C."/>
        </authorList>
    </citation>
    <scope>NUCLEOTIDE SEQUENCE [LARGE SCALE GENOMIC DNA]</scope>
    <source>
        <strain evidence="7 8">LMG 27579</strain>
    </source>
</reference>
<proteinExistence type="inferred from homology"/>